<dbReference type="EMBL" id="CP033924">
    <property type="protein sequence ID" value="AZA81826.1"/>
    <property type="molecule type" value="Genomic_DNA"/>
</dbReference>
<protein>
    <submittedName>
        <fullName evidence="3">PepSY domain-containing protein</fullName>
    </submittedName>
</protein>
<feature type="transmembrane region" description="Helical" evidence="1">
    <location>
        <begin position="32"/>
        <end position="61"/>
    </location>
</feature>
<dbReference type="Proteomes" id="UP000236262">
    <property type="component" value="Unassembled WGS sequence"/>
</dbReference>
<reference evidence="3 4" key="1">
    <citation type="submission" date="2018-01" db="EMBL/GenBank/DDBJ databases">
        <title>Draft genome sequences of Chryseobacterium lactis NCTC11390, Chryseobacterium oncorhynchi 701B-08, and Chryseobacterium viscerum 687B-08.</title>
        <authorList>
            <person name="Jeong J.-J."/>
            <person name="Lee Y.J."/>
            <person name="Park B."/>
            <person name="Choi I.-G."/>
            <person name="Kim K.D."/>
        </authorList>
    </citation>
    <scope>NUCLEOTIDE SEQUENCE [LARGE SCALE GENOMIC DNA]</scope>
    <source>
        <strain evidence="3 4">NCTC11390</strain>
    </source>
</reference>
<feature type="transmembrane region" description="Helical" evidence="1">
    <location>
        <begin position="380"/>
        <end position="402"/>
    </location>
</feature>
<proteinExistence type="predicted"/>
<keyword evidence="1" id="KW-0472">Membrane</keyword>
<evidence type="ECO:0000313" key="2">
    <source>
        <dbReference type="EMBL" id="AZA81826.1"/>
    </source>
</evidence>
<dbReference type="InterPro" id="IPR005625">
    <property type="entry name" value="PepSY-ass_TM"/>
</dbReference>
<evidence type="ECO:0000313" key="3">
    <source>
        <dbReference type="EMBL" id="PNW15676.1"/>
    </source>
</evidence>
<evidence type="ECO:0000313" key="5">
    <source>
        <dbReference type="Proteomes" id="UP000279972"/>
    </source>
</evidence>
<dbReference type="PANTHER" id="PTHR34219">
    <property type="entry name" value="IRON-REGULATED INNER MEMBRANE PROTEIN-RELATED"/>
    <property type="match status" value="1"/>
</dbReference>
<accession>A0A3G6RSS4</accession>
<dbReference type="PANTHER" id="PTHR34219:SF3">
    <property type="entry name" value="BLL7967 PROTEIN"/>
    <property type="match status" value="1"/>
</dbReference>
<name>A0A3G6RSS4_CHRLC</name>
<feature type="transmembrane region" description="Helical" evidence="1">
    <location>
        <begin position="166"/>
        <end position="186"/>
    </location>
</feature>
<feature type="transmembrane region" description="Helical" evidence="1">
    <location>
        <begin position="216"/>
        <end position="236"/>
    </location>
</feature>
<dbReference type="KEGG" id="clac:EG342_07835"/>
<evidence type="ECO:0000313" key="4">
    <source>
        <dbReference type="Proteomes" id="UP000236262"/>
    </source>
</evidence>
<keyword evidence="1" id="KW-0812">Transmembrane</keyword>
<dbReference type="Pfam" id="PF03929">
    <property type="entry name" value="PepSY_TM"/>
    <property type="match status" value="1"/>
</dbReference>
<dbReference type="AlphaFoldDB" id="A0A3G6RSS4"/>
<evidence type="ECO:0000256" key="1">
    <source>
        <dbReference type="SAM" id="Phobius"/>
    </source>
</evidence>
<keyword evidence="1" id="KW-1133">Transmembrane helix</keyword>
<dbReference type="Proteomes" id="UP000279972">
    <property type="component" value="Chromosome"/>
</dbReference>
<dbReference type="EMBL" id="PPEH01000001">
    <property type="protein sequence ID" value="PNW15676.1"/>
    <property type="molecule type" value="Genomic_DNA"/>
</dbReference>
<keyword evidence="5" id="KW-1185">Reference proteome</keyword>
<organism evidence="3 4">
    <name type="scientific">Chryseobacterium lactis</name>
    <dbReference type="NCBI Taxonomy" id="1241981"/>
    <lineage>
        <taxon>Bacteria</taxon>
        <taxon>Pseudomonadati</taxon>
        <taxon>Bacteroidota</taxon>
        <taxon>Flavobacteriia</taxon>
        <taxon>Flavobacteriales</taxon>
        <taxon>Weeksellaceae</taxon>
        <taxon>Chryseobacterium group</taxon>
        <taxon>Chryseobacterium</taxon>
    </lineage>
</organism>
<reference evidence="2 5" key="2">
    <citation type="submission" date="2018-11" db="EMBL/GenBank/DDBJ databases">
        <title>Proposal to divide the Flavobacteriaceae and reorganize its genera based on Amino Acid Identity values calculated from whole genome sequences.</title>
        <authorList>
            <person name="Nicholson A.C."/>
            <person name="Gulvik C.A."/>
            <person name="Whitney A.M."/>
            <person name="Humrighouse B.W."/>
            <person name="Bell M."/>
            <person name="Holmes B."/>
            <person name="Steigerwalt A.G."/>
            <person name="Villarma A."/>
            <person name="Sheth M."/>
            <person name="Batra D."/>
            <person name="Pryor J."/>
            <person name="Bernardet J.-F."/>
            <person name="Hugo C."/>
            <person name="Kampfer P."/>
            <person name="Newman J."/>
            <person name="McQuiston J.R."/>
        </authorList>
    </citation>
    <scope>NUCLEOTIDE SEQUENCE [LARGE SCALE GENOMIC DNA]</scope>
    <source>
        <strain evidence="2 5">KC_1864</strain>
    </source>
</reference>
<gene>
    <name evidence="3" type="ORF">C1637_04445</name>
    <name evidence="2" type="ORF">EG342_07835</name>
</gene>
<sequence length="409" mass="46867">MRLNVFAIKPSMKLLFKSLYRKRRKNESVIRYVMWLMHLWLGLLSCLIVFIMCLTGCLYAFKNQITDFSNRDKVYINVISGKTKNADLIQAELFKQNKELTSLLIPDYKGRSYVIGYRENQLDKSAYYNQYTGEILGQPNVGSNHFFEVVLDLHRNLMMGNAGRQVVGAAVLMFCILLMSGLVLWLPKKLKFLKQGLTVMWKAKFQRVNHDLHNTLGFYTFLMLFFIAVTGLYITYPWVKNGLIVSLGGSSIDNISKEKDNEDDPFGGLLEDMLQKQDEKKNLKNSASASIDKIIQLADQQLPYPAVTSIELPNKENPRYVVIKTNTQNLLGMMLPDEVTFDKTGVFKTKELFSDKPLNKQFTALAKPLHTGEIMGLPSIILYFIVSLIGCSLPVTGFLIWWHRLKKMK</sequence>